<dbReference type="SUPFAM" id="SSF53098">
    <property type="entry name" value="Ribonuclease H-like"/>
    <property type="match status" value="1"/>
</dbReference>
<dbReference type="InterPro" id="IPR053151">
    <property type="entry name" value="RNase_H-like"/>
</dbReference>
<dbReference type="InterPro" id="IPR044730">
    <property type="entry name" value="RNase_H-like_dom_plant"/>
</dbReference>
<evidence type="ECO:0000313" key="4">
    <source>
        <dbReference type="Proteomes" id="UP000327085"/>
    </source>
</evidence>
<dbReference type="Proteomes" id="UP000327085">
    <property type="component" value="Chromosome 1"/>
</dbReference>
<dbReference type="InterPro" id="IPR036397">
    <property type="entry name" value="RNaseH_sf"/>
</dbReference>
<dbReference type="PANTHER" id="PTHR47723:SF19">
    <property type="entry name" value="POLYNUCLEOTIDYL TRANSFERASE, RIBONUCLEASE H-LIKE SUPERFAMILY PROTEIN"/>
    <property type="match status" value="1"/>
</dbReference>
<accession>A0A5E4FJR6</accession>
<dbReference type="PANTHER" id="PTHR47723">
    <property type="entry name" value="OS05G0353850 PROTEIN"/>
    <property type="match status" value="1"/>
</dbReference>
<evidence type="ECO:0000313" key="5">
    <source>
        <dbReference type="Proteomes" id="UP001054821"/>
    </source>
</evidence>
<dbReference type="InParanoid" id="A0A5E4FJR6"/>
<reference evidence="3" key="1">
    <citation type="submission" date="2019-07" db="EMBL/GenBank/DDBJ databases">
        <authorList>
            <person name="Alioto T."/>
            <person name="Alioto T."/>
            <person name="Gomez Garrido J."/>
        </authorList>
    </citation>
    <scope>NUCLEOTIDE SEQUENCE</scope>
</reference>
<dbReference type="GO" id="GO:0003676">
    <property type="term" value="F:nucleic acid binding"/>
    <property type="evidence" value="ECO:0007669"/>
    <property type="project" value="InterPro"/>
</dbReference>
<dbReference type="EMBL" id="CABIKO010000138">
    <property type="protein sequence ID" value="VVA28277.1"/>
    <property type="molecule type" value="Genomic_DNA"/>
</dbReference>
<dbReference type="Gene3D" id="3.30.420.10">
    <property type="entry name" value="Ribonuclease H-like superfamily/Ribonuclease H"/>
    <property type="match status" value="1"/>
</dbReference>
<evidence type="ECO:0000259" key="1">
    <source>
        <dbReference type="Pfam" id="PF13456"/>
    </source>
</evidence>
<dbReference type="Proteomes" id="UP001054821">
    <property type="component" value="Chromosome 1"/>
</dbReference>
<dbReference type="EMBL" id="JAJFAZ020000001">
    <property type="protein sequence ID" value="KAI5348546.1"/>
    <property type="molecule type" value="Genomic_DNA"/>
</dbReference>
<evidence type="ECO:0000313" key="2">
    <source>
        <dbReference type="EMBL" id="KAI5348546.1"/>
    </source>
</evidence>
<dbReference type="InterPro" id="IPR002156">
    <property type="entry name" value="RNaseH_domain"/>
</dbReference>
<dbReference type="AlphaFoldDB" id="A0A5E4FJR6"/>
<name>A0A5E4FJR6_PRUDU</name>
<feature type="domain" description="RNase H type-1" evidence="1">
    <location>
        <begin position="41"/>
        <end position="163"/>
    </location>
</feature>
<dbReference type="GO" id="GO:0004523">
    <property type="term" value="F:RNA-DNA hybrid ribonuclease activity"/>
    <property type="evidence" value="ECO:0007669"/>
    <property type="project" value="InterPro"/>
</dbReference>
<dbReference type="CDD" id="cd06222">
    <property type="entry name" value="RNase_H_like"/>
    <property type="match status" value="1"/>
</dbReference>
<dbReference type="OMA" id="WISRANR"/>
<dbReference type="Gramene" id="VVA28277">
    <property type="protein sequence ID" value="VVA28277"/>
    <property type="gene ID" value="Prudul26B001215"/>
</dbReference>
<reference evidence="2 5" key="3">
    <citation type="journal article" date="2022" name="G3 (Bethesda)">
        <title>Whole-genome sequence and methylome profiling of the almond [Prunus dulcis (Mill.) D.A. Webb] cultivar 'Nonpareil'.</title>
        <authorList>
            <person name="D'Amico-Willman K.M."/>
            <person name="Ouma W.Z."/>
            <person name="Meulia T."/>
            <person name="Sideli G.M."/>
            <person name="Gradziel T.M."/>
            <person name="Fresnedo-Ramirez J."/>
        </authorList>
    </citation>
    <scope>NUCLEOTIDE SEQUENCE [LARGE SCALE GENOMIC DNA]</scope>
    <source>
        <strain evidence="2">Clone GOH B32 T37-40</strain>
    </source>
</reference>
<keyword evidence="5" id="KW-1185">Reference proteome</keyword>
<protein>
    <submittedName>
        <fullName evidence="3">PREDICTED: Reverse mRNAase zinc-binding domain</fullName>
    </submittedName>
</protein>
<gene>
    <name evidence="3" type="ORF">ALMOND_2B001215</name>
    <name evidence="2" type="ORF">L3X38_001433</name>
</gene>
<dbReference type="Pfam" id="PF13456">
    <property type="entry name" value="RVT_3"/>
    <property type="match status" value="1"/>
</dbReference>
<reference evidence="4" key="2">
    <citation type="journal article" date="2020" name="Plant J.">
        <title>Transposons played a major role in the diversification between the closely related almond and peach genomes: results from the almond genome sequence.</title>
        <authorList>
            <person name="Alioto T."/>
            <person name="Alexiou K.G."/>
            <person name="Bardil A."/>
            <person name="Barteri F."/>
            <person name="Castanera R."/>
            <person name="Cruz F."/>
            <person name="Dhingra A."/>
            <person name="Duval H."/>
            <person name="Fernandez I Marti A."/>
            <person name="Frias L."/>
            <person name="Galan B."/>
            <person name="Garcia J.L."/>
            <person name="Howad W."/>
            <person name="Gomez-Garrido J."/>
            <person name="Gut M."/>
            <person name="Julca I."/>
            <person name="Morata J."/>
            <person name="Puigdomenech P."/>
            <person name="Ribeca P."/>
            <person name="Rubio Cabetas M.J."/>
            <person name="Vlasova A."/>
            <person name="Wirthensohn M."/>
            <person name="Garcia-Mas J."/>
            <person name="Gabaldon T."/>
            <person name="Casacuberta J.M."/>
            <person name="Arus P."/>
        </authorList>
    </citation>
    <scope>NUCLEOTIDE SEQUENCE [LARGE SCALE GENOMIC DNA]</scope>
    <source>
        <strain evidence="4">cv. Texas</strain>
    </source>
</reference>
<dbReference type="InterPro" id="IPR012337">
    <property type="entry name" value="RNaseH-like_sf"/>
</dbReference>
<organism evidence="3 4">
    <name type="scientific">Prunus dulcis</name>
    <name type="common">Almond</name>
    <name type="synonym">Amygdalus dulcis</name>
    <dbReference type="NCBI Taxonomy" id="3755"/>
    <lineage>
        <taxon>Eukaryota</taxon>
        <taxon>Viridiplantae</taxon>
        <taxon>Streptophyta</taxon>
        <taxon>Embryophyta</taxon>
        <taxon>Tracheophyta</taxon>
        <taxon>Spermatophyta</taxon>
        <taxon>Magnoliopsida</taxon>
        <taxon>eudicotyledons</taxon>
        <taxon>Gunneridae</taxon>
        <taxon>Pentapetalae</taxon>
        <taxon>rosids</taxon>
        <taxon>fabids</taxon>
        <taxon>Rosales</taxon>
        <taxon>Rosaceae</taxon>
        <taxon>Amygdaloideae</taxon>
        <taxon>Amygdaleae</taxon>
        <taxon>Prunus</taxon>
    </lineage>
</organism>
<proteinExistence type="predicted"/>
<sequence>MSSDFHQASCLGISQLPLPDLVSDIIDESWSPPPHGWCKINIDASWDKTSSKSGLGCVIRDDGCNFRGGSGSYRLSASVIETEAHAALMGVSLAADLGVQQVIVETDSKVLLQNIIGGSCKSVWSIYPIISAIRRRCNRFSSCNWRWIPRKCNGVADSIAASARRRMSKDVWLHRPPSSLVFVMQADGLPCPPSS</sequence>
<evidence type="ECO:0000313" key="3">
    <source>
        <dbReference type="EMBL" id="VVA28277.1"/>
    </source>
</evidence>